<keyword evidence="1" id="KW-0812">Transmembrane</keyword>
<proteinExistence type="predicted"/>
<dbReference type="PANTHER" id="PTHR33116:SF86">
    <property type="entry name" value="REVERSE TRANSCRIPTASE DOMAIN-CONTAINING PROTEIN"/>
    <property type="match status" value="1"/>
</dbReference>
<protein>
    <recommendedName>
        <fullName evidence="2">Reverse transcriptase zinc-binding domain-containing protein</fullName>
    </recommendedName>
</protein>
<feature type="domain" description="Reverse transcriptase zinc-binding" evidence="2">
    <location>
        <begin position="299"/>
        <end position="388"/>
    </location>
</feature>
<keyword evidence="1" id="KW-0472">Membrane</keyword>
<evidence type="ECO:0000313" key="3">
    <source>
        <dbReference type="EMBL" id="SPD24196.1"/>
    </source>
</evidence>
<keyword evidence="1" id="KW-1133">Transmembrane helix</keyword>
<evidence type="ECO:0000259" key="2">
    <source>
        <dbReference type="Pfam" id="PF13966"/>
    </source>
</evidence>
<name>A0A2N9IEB9_FAGSY</name>
<dbReference type="EMBL" id="OIVN01005836">
    <property type="protein sequence ID" value="SPD24196.1"/>
    <property type="molecule type" value="Genomic_DNA"/>
</dbReference>
<sequence>MASNFHPAAHKFPTFSLLMTSSFSQRQIPQMLPSSSNAFPPTKLANLCQLLNLKKSSPTTKHLGLPLDLNRAKSSSFQDLIEKIQNRVAGWKSKLLSQAAKTTLIANVAASIPSYTMSSLLLPKSICNKIDSTLRGFWWGASPGKNHMCLKSWKSVCQPKSYGGLGLRRSLDTNHALISKLGWSLATDEDKTWGILKSRPLLSKGLCMKIGDGQHTPIWDTPWIPTLENFIPAPSSTAHPTTIYRVAELIAPDTFQWDRGKISTFFDSITTSKILNIHLSPTSQLDKLCWVPNRNGIHSVKSAYLTDQKERFHSSGPLAKSDWNSLWKAKISPRHKMLLWKIAWDILPTKTTLAAHIPAIDTTCHLCNDQEESALHIFTQCPITLSIWLTSSWPIHPNHLPLSSISDWVNFVLNPGKFLNLQLQEAQSFTLLASVICDQIWFHRNKMLKSGQSSSSLSTPIPSSPTPPPTLLAQEIHKTFLFHKQAWEFSSQYPTLPTHKPWSPPPPGWHKINFDAAVRPNNVFLAAICRNHLGKITMRGFMLKFTVMLFGLRLKLVCLLFLVLWMQD</sequence>
<gene>
    <name evidence="3" type="ORF">FSB_LOCUS52078</name>
</gene>
<dbReference type="Pfam" id="PF13966">
    <property type="entry name" value="zf-RVT"/>
    <property type="match status" value="1"/>
</dbReference>
<organism evidence="3">
    <name type="scientific">Fagus sylvatica</name>
    <name type="common">Beechnut</name>
    <dbReference type="NCBI Taxonomy" id="28930"/>
    <lineage>
        <taxon>Eukaryota</taxon>
        <taxon>Viridiplantae</taxon>
        <taxon>Streptophyta</taxon>
        <taxon>Embryophyta</taxon>
        <taxon>Tracheophyta</taxon>
        <taxon>Spermatophyta</taxon>
        <taxon>Magnoliopsida</taxon>
        <taxon>eudicotyledons</taxon>
        <taxon>Gunneridae</taxon>
        <taxon>Pentapetalae</taxon>
        <taxon>rosids</taxon>
        <taxon>fabids</taxon>
        <taxon>Fagales</taxon>
        <taxon>Fagaceae</taxon>
        <taxon>Fagus</taxon>
    </lineage>
</organism>
<evidence type="ECO:0000256" key="1">
    <source>
        <dbReference type="SAM" id="Phobius"/>
    </source>
</evidence>
<feature type="transmembrane region" description="Helical" evidence="1">
    <location>
        <begin position="545"/>
        <end position="566"/>
    </location>
</feature>
<dbReference type="InterPro" id="IPR026960">
    <property type="entry name" value="RVT-Znf"/>
</dbReference>
<reference evidence="3" key="1">
    <citation type="submission" date="2018-02" db="EMBL/GenBank/DDBJ databases">
        <authorList>
            <person name="Cohen D.B."/>
            <person name="Kent A.D."/>
        </authorList>
    </citation>
    <scope>NUCLEOTIDE SEQUENCE</scope>
</reference>
<dbReference type="AlphaFoldDB" id="A0A2N9IEB9"/>
<dbReference type="PANTHER" id="PTHR33116">
    <property type="entry name" value="REVERSE TRANSCRIPTASE ZINC-BINDING DOMAIN-CONTAINING PROTEIN-RELATED-RELATED"/>
    <property type="match status" value="1"/>
</dbReference>
<accession>A0A2N9IEB9</accession>